<reference evidence="4 5" key="3">
    <citation type="submission" date="2016-05" db="EMBL/GenBank/DDBJ databases">
        <title>First whole genome sequencing of Entamoeba histolytica HM1:IMSS-clone-6.</title>
        <authorList>
            <person name="Mukherjee Avik.K."/>
            <person name="Izumyama S."/>
            <person name="Nakada-Tsukui K."/>
            <person name="Nozaki T."/>
        </authorList>
    </citation>
    <scope>NUCLEOTIDE SEQUENCE [LARGE SCALE GENOMIC DNA]</scope>
    <source>
        <strain evidence="4 5">HM1:IMSS clone 6</strain>
    </source>
</reference>
<protein>
    <submittedName>
        <fullName evidence="3">Cyst wall-specific glyco protein jacob putative</fullName>
    </submittedName>
    <submittedName>
        <fullName evidence="2 4">cysT wall-specific glycoprotein Jacob</fullName>
    </submittedName>
</protein>
<gene>
    <name evidence="4" type="ORF">CL6EHI_067190</name>
    <name evidence="3" type="ORF">CL6EHI_136360</name>
</gene>
<dbReference type="HOGENOM" id="CLU_1734936_0_0_1"/>
<dbReference type="EMBL" id="BDEQ01000001">
    <property type="protein sequence ID" value="GAT98668.1"/>
    <property type="molecule type" value="Genomic_DNA"/>
</dbReference>
<accession>A0A5K1UIS3</accession>
<name>A0A5K1UIS3_ENTHI</name>
<keyword evidence="1" id="KW-0732">Signal</keyword>
<proteinExistence type="predicted"/>
<evidence type="ECO:0000313" key="2">
    <source>
        <dbReference type="EMBL" id="AAK94927.1"/>
    </source>
</evidence>
<feature type="signal peptide" evidence="1">
    <location>
        <begin position="1"/>
        <end position="21"/>
    </location>
</feature>
<dbReference type="AlphaFoldDB" id="A0A5K1UIS3"/>
<dbReference type="EMBL" id="BDEQ01000001">
    <property type="protein sequence ID" value="GAT95403.1"/>
    <property type="molecule type" value="Genomic_DNA"/>
</dbReference>
<dbReference type="VEuPathDB" id="AmoebaDB:KM1_118110"/>
<feature type="chain" id="PRO_5035921212" evidence="1">
    <location>
        <begin position="22"/>
        <end position="151"/>
    </location>
</feature>
<organism evidence="4 5">
    <name type="scientific">Entamoeba histolytica</name>
    <dbReference type="NCBI Taxonomy" id="5759"/>
    <lineage>
        <taxon>Eukaryota</taxon>
        <taxon>Amoebozoa</taxon>
        <taxon>Evosea</taxon>
        <taxon>Archamoebae</taxon>
        <taxon>Mastigamoebida</taxon>
        <taxon>Entamoebidae</taxon>
        <taxon>Entamoeba</taxon>
    </lineage>
</organism>
<reference evidence="2" key="1">
    <citation type="submission" date="2001-07" db="EMBL/GenBank/DDBJ databases">
        <authorList>
            <person name="Van Dellen K.L."/>
            <person name="Loftus B.J."/>
            <person name="Samuelson J."/>
        </authorList>
    </citation>
    <scope>NUCLEOTIDE SEQUENCE</scope>
    <source>
        <strain evidence="2">HM-1:IMSS</strain>
    </source>
</reference>
<evidence type="ECO:0000313" key="3">
    <source>
        <dbReference type="EMBL" id="GAT95403.1"/>
    </source>
</evidence>
<dbReference type="VEuPathDB" id="AmoebaDB:EHI_067190"/>
<evidence type="ECO:0000256" key="1">
    <source>
        <dbReference type="SAM" id="SignalP"/>
    </source>
</evidence>
<sequence length="151" mass="17350">MKALLVILCMYLVSSLELVDGECKGRHGYFCYTDNDKKKNYYLCNKGVQMGCVRTCPNEDVCTGRGEFEITKDKICVALNESHWEVDPLPTPTPNKYPVNCTEVKEGYYCYEEESKNTEYYWCVNSVGYEMKCPNGTTCHTKDIGYNNPCY</sequence>
<reference evidence="2" key="2">
    <citation type="journal article" date="2002" name="Infect. Immun.">
        <title>Entamoeba histolytica lectins contain unique 6-Cys or 8-Cys chitin-binding domains.</title>
        <authorList>
            <person name="Van Dellen K."/>
            <person name="Ghosh S.K."/>
            <person name="Robbins P.W."/>
            <person name="Loftus B."/>
            <person name="Samuelson J."/>
        </authorList>
    </citation>
    <scope>NUCLEOTIDE SEQUENCE</scope>
    <source>
        <strain evidence="2">HM-1:IMSS</strain>
    </source>
</reference>
<evidence type="ECO:0000313" key="4">
    <source>
        <dbReference type="EMBL" id="GAT98668.1"/>
    </source>
</evidence>
<accession>A0A8U0WPS7</accession>
<evidence type="ECO:0000313" key="5">
    <source>
        <dbReference type="Proteomes" id="UP000078387"/>
    </source>
</evidence>
<dbReference type="EMBL" id="AF401984">
    <property type="protein sequence ID" value="AAK94927.1"/>
    <property type="molecule type" value="Genomic_DNA"/>
</dbReference>
<dbReference type="Proteomes" id="UP000078387">
    <property type="component" value="Unassembled WGS sequence"/>
</dbReference>